<dbReference type="Proteomes" id="UP000595230">
    <property type="component" value="Segment"/>
</dbReference>
<protein>
    <submittedName>
        <fullName evidence="1">Uncharacterized protein</fullName>
    </submittedName>
</protein>
<organism evidence="1 2">
    <name type="scientific">Serratia phage vB_SmaM_Yaphecito</name>
    <dbReference type="NCBI Taxonomy" id="2777368"/>
    <lineage>
        <taxon>Viruses</taxon>
        <taxon>Duplodnaviria</taxon>
        <taxon>Heunggongvirae</taxon>
        <taxon>Uroviricota</taxon>
        <taxon>Caudoviricetes</taxon>
        <taxon>Chimalliviridae</taxon>
        <taxon>Moabitevirus</taxon>
        <taxon>Moabitevirus moabite</taxon>
    </lineage>
</organism>
<reference evidence="1 2" key="1">
    <citation type="submission" date="2020-09" db="EMBL/GenBank/DDBJ databases">
        <authorList>
            <person name="Bustos Y."/>
            <person name="Adams S."/>
            <person name="Bishop E."/>
            <person name="Cobbley H."/>
            <person name="Haycock D."/>
            <person name="Hoopes M."/>
            <person name="Newey C."/>
            <person name="Thompson D."/>
            <person name="Carr E."/>
            <person name="Breakwell D.P."/>
            <person name="Grose J.H."/>
        </authorList>
    </citation>
    <scope>NUCLEOTIDE SEQUENCE [LARGE SCALE GENOMIC DNA]</scope>
</reference>
<name>A0A7T3TLW4_9CAUD</name>
<accession>A0A7T3TLW4</accession>
<evidence type="ECO:0000313" key="1">
    <source>
        <dbReference type="EMBL" id="QPX76754.1"/>
    </source>
</evidence>
<evidence type="ECO:0000313" key="2">
    <source>
        <dbReference type="Proteomes" id="UP000595230"/>
    </source>
</evidence>
<dbReference type="EMBL" id="MW021758">
    <property type="protein sequence ID" value="QPX76754.1"/>
    <property type="molecule type" value="Genomic_DNA"/>
</dbReference>
<sequence>MFILVMLVKNRHSTFSEGIMKLGEGINAIVYDNHDGTVTRISKTTDDGFMALLSIGSEDRDKYDVVKILGHSITNGIGSYMLEKCYPVPKDRMEILKGNWSFINDFHKLPFQIADVELSQCVNKAILLFRLVNKSGMKVNDLDLSPSNIMLSKSGKLVITDPFSTICK</sequence>
<proteinExistence type="predicted"/>